<dbReference type="EC" id="3.2.1.23" evidence="3 8"/>
<dbReference type="PROSITE" id="PS00719">
    <property type="entry name" value="GLYCOSYL_HYDROL_F2_1"/>
    <property type="match status" value="1"/>
</dbReference>
<dbReference type="Pfam" id="PF02836">
    <property type="entry name" value="Glyco_hydro_2_C"/>
    <property type="match status" value="1"/>
</dbReference>
<dbReference type="AlphaFoldDB" id="A0A4V2SN31"/>
<dbReference type="Pfam" id="PF16353">
    <property type="entry name" value="LacZ_4"/>
    <property type="match status" value="1"/>
</dbReference>
<dbReference type="Pfam" id="PF00703">
    <property type="entry name" value="Glyco_hydro_2"/>
    <property type="match status" value="1"/>
</dbReference>
<dbReference type="InterPro" id="IPR008979">
    <property type="entry name" value="Galactose-bd-like_sf"/>
</dbReference>
<sequence length="1018" mass="118336">MNQLKRWENIGIDEINRLSPRADYLSFPSKQLAAKQIKESSHFYMNLNGDDWRFLFLEAPEYSPKDFYKTAYDASAWDTVKVPGNWQRQGYGNMHYSDLWYSFPIIPPHVPTENPTGIYRRQFVLDEKKDNGQMILRFQGVDSAFEVYLNDSFVGYSKGARIQSEFDVTEYCKSGSNLLTVRVFQWSDGTYLEDQDMWWLSGIFRDVDLYYRPDAGLYDVTVKTLFDSDLEDGTLSAAPLFTEKKGQTILYELTAPDGKTIFEKELPGEQPLVQKVVSPYKWSAETPFLYDLYMTVKMDGNIVEVIRQRVGFRSIEVKGRTFLVNGVAIKLKGVNRHDYHPKTGRVVTRELIEQDIRLMKQHNINAIRTAHYPNAPYFYDVCDEYGMYVIDEADLECHGFELTGDYGWISDNPLWEKAFVSRLKRMMMRDKNHPSIIMWSLGNESSFGCNFRVMAEFAKQTDPTRLVHYEGDSEAEVSDVFSTMYTWLEDETKMTMDHVITNTKKPHILCEYGHAMGNGPGNLKEYQDLFYAHDHLQGGFIWEWYDHGVETVDENGEVYYKYGGDFGDEPNNRNFCIDGLLMPNRQPSPSLLEYKKVIEPVKTECVDMAAGMFRLRNHYDFLDLSHFKLLCSFYEDDVLLEEKEVKLPDIPARESSVLQISYPHVEKKDGAHYYLRFSYRLKKKTAWADQGEELAAAAFTWHKEARKKRAVQTGEKPINVSHDDHRVIVEGQDFKIMFDDVKGTLLTVERDGKVWIEQGPRLNFWRAPIDNDMYLLRDYKETHFMHLWHELVQSVDYTFKDQDFIWRVRTYNGTVNSSWYYSSAYEYRVSPDGTIHCEILGTASGKKEKAPAMLPRIGVEMHVNKSFDKAAWRGLGPGENYPDSREASYHGVFQMGIDQLFTNYVKPQENGNRMACDWIGLQNKKNDALLCQAEDTLNFSASRYEDTDMENARHTKDLIKRDYLVWHLDARQNGLGSNSCGQDQLDRYRCKFEDFRMSFRLKMASLGDDSLAALGREN</sequence>
<dbReference type="InterPro" id="IPR014718">
    <property type="entry name" value="GH-type_carb-bd"/>
</dbReference>
<reference evidence="10 11" key="1">
    <citation type="submission" date="2019-03" db="EMBL/GenBank/DDBJ databases">
        <title>Genomic Encyclopedia of Type Strains, Phase IV (KMG-IV): sequencing the most valuable type-strain genomes for metagenomic binning, comparative biology and taxonomic classification.</title>
        <authorList>
            <person name="Goeker M."/>
        </authorList>
    </citation>
    <scope>NUCLEOTIDE SEQUENCE [LARGE SCALE GENOMIC DNA]</scope>
    <source>
        <strain evidence="10 11">DSM 19377</strain>
    </source>
</reference>
<comment type="caution">
    <text evidence="10">The sequence shown here is derived from an EMBL/GenBank/DDBJ whole genome shotgun (WGS) entry which is preliminary data.</text>
</comment>
<dbReference type="RefSeq" id="WP_132745616.1">
    <property type="nucleotide sequence ID" value="NZ_SLXK01000009.1"/>
</dbReference>
<comment type="similarity">
    <text evidence="2 8">Belongs to the glycosyl hydrolase 2 family.</text>
</comment>
<dbReference type="InterPro" id="IPR032312">
    <property type="entry name" value="LacZ_4"/>
</dbReference>
<evidence type="ECO:0000256" key="8">
    <source>
        <dbReference type="RuleBase" id="RU361154"/>
    </source>
</evidence>
<dbReference type="PANTHER" id="PTHR46323">
    <property type="entry name" value="BETA-GALACTOSIDASE"/>
    <property type="match status" value="1"/>
</dbReference>
<dbReference type="InterPro" id="IPR006103">
    <property type="entry name" value="Glyco_hydro_2_cat"/>
</dbReference>
<dbReference type="InterPro" id="IPR023232">
    <property type="entry name" value="Glyco_hydro_2_AS"/>
</dbReference>
<dbReference type="Gene3D" id="3.20.20.80">
    <property type="entry name" value="Glycosidases"/>
    <property type="match status" value="1"/>
</dbReference>
<dbReference type="SMART" id="SM01038">
    <property type="entry name" value="Bgal_small_N"/>
    <property type="match status" value="1"/>
</dbReference>
<dbReference type="InterPro" id="IPR023230">
    <property type="entry name" value="Glyco_hydro_2_CS"/>
</dbReference>
<dbReference type="OrthoDB" id="9762066at2"/>
<accession>A0A4V2SN31</accession>
<evidence type="ECO:0000313" key="11">
    <source>
        <dbReference type="Proteomes" id="UP000295416"/>
    </source>
</evidence>
<evidence type="ECO:0000256" key="5">
    <source>
        <dbReference type="ARBA" id="ARBA00022801"/>
    </source>
</evidence>
<dbReference type="SUPFAM" id="SSF49785">
    <property type="entry name" value="Galactose-binding domain-like"/>
    <property type="match status" value="1"/>
</dbReference>
<dbReference type="PRINTS" id="PR00132">
    <property type="entry name" value="GLHYDRLASE2"/>
</dbReference>
<dbReference type="PANTHER" id="PTHR46323:SF2">
    <property type="entry name" value="BETA-GALACTOSIDASE"/>
    <property type="match status" value="1"/>
</dbReference>
<dbReference type="SUPFAM" id="SSF49303">
    <property type="entry name" value="beta-Galactosidase/glucuronidase domain"/>
    <property type="match status" value="2"/>
</dbReference>
<dbReference type="InterPro" id="IPR006104">
    <property type="entry name" value="Glyco_hydro_2_N"/>
</dbReference>
<dbReference type="Gene3D" id="2.60.40.10">
    <property type="entry name" value="Immunoglobulins"/>
    <property type="match status" value="2"/>
</dbReference>
<dbReference type="GO" id="GO:0030246">
    <property type="term" value="F:carbohydrate binding"/>
    <property type="evidence" value="ECO:0007669"/>
    <property type="project" value="InterPro"/>
</dbReference>
<keyword evidence="6 8" id="KW-0326">Glycosidase</keyword>
<dbReference type="Gene3D" id="2.70.98.10">
    <property type="match status" value="1"/>
</dbReference>
<dbReference type="InterPro" id="IPR011013">
    <property type="entry name" value="Gal_mutarotase_sf_dom"/>
</dbReference>
<dbReference type="SUPFAM" id="SSF51445">
    <property type="entry name" value="(Trans)glycosidases"/>
    <property type="match status" value="1"/>
</dbReference>
<evidence type="ECO:0000256" key="4">
    <source>
        <dbReference type="ARBA" id="ARBA00013303"/>
    </source>
</evidence>
<name>A0A4V2SN31_9BACL</name>
<evidence type="ECO:0000256" key="7">
    <source>
        <dbReference type="ARBA" id="ARBA00032230"/>
    </source>
</evidence>
<dbReference type="InterPro" id="IPR006101">
    <property type="entry name" value="Glyco_hydro_2"/>
</dbReference>
<evidence type="ECO:0000256" key="6">
    <source>
        <dbReference type="ARBA" id="ARBA00023295"/>
    </source>
</evidence>
<feature type="domain" description="Beta galactosidase small chain/" evidence="9">
    <location>
        <begin position="728"/>
        <end position="1002"/>
    </location>
</feature>
<dbReference type="Gene3D" id="2.60.120.260">
    <property type="entry name" value="Galactose-binding domain-like"/>
    <property type="match status" value="1"/>
</dbReference>
<dbReference type="Proteomes" id="UP000295416">
    <property type="component" value="Unassembled WGS sequence"/>
</dbReference>
<protein>
    <recommendedName>
        <fullName evidence="4 8">Beta-galactosidase</fullName>
        <ecNumber evidence="3 8">3.2.1.23</ecNumber>
    </recommendedName>
    <alternativeName>
        <fullName evidence="7 8">Lactase</fullName>
    </alternativeName>
</protein>
<dbReference type="SUPFAM" id="SSF74650">
    <property type="entry name" value="Galactose mutarotase-like"/>
    <property type="match status" value="1"/>
</dbReference>
<dbReference type="InterPro" id="IPR017853">
    <property type="entry name" value="GH"/>
</dbReference>
<dbReference type="GO" id="GO:0005990">
    <property type="term" value="P:lactose catabolic process"/>
    <property type="evidence" value="ECO:0007669"/>
    <property type="project" value="TreeGrafter"/>
</dbReference>
<evidence type="ECO:0000256" key="1">
    <source>
        <dbReference type="ARBA" id="ARBA00001412"/>
    </source>
</evidence>
<keyword evidence="11" id="KW-1185">Reference proteome</keyword>
<dbReference type="Pfam" id="PF02837">
    <property type="entry name" value="Glyco_hydro_2_N"/>
    <property type="match status" value="1"/>
</dbReference>
<dbReference type="FunFam" id="3.20.20.80:FF:000018">
    <property type="entry name" value="Beta-galactosidase"/>
    <property type="match status" value="1"/>
</dbReference>
<dbReference type="InterPro" id="IPR013783">
    <property type="entry name" value="Ig-like_fold"/>
</dbReference>
<gene>
    <name evidence="10" type="ORF">EV207_10960</name>
</gene>
<evidence type="ECO:0000256" key="3">
    <source>
        <dbReference type="ARBA" id="ARBA00012756"/>
    </source>
</evidence>
<dbReference type="InterPro" id="IPR004199">
    <property type="entry name" value="B-gal_small/dom_5"/>
</dbReference>
<organism evidence="10 11">
    <name type="scientific">Scopulibacillus darangshiensis</name>
    <dbReference type="NCBI Taxonomy" id="442528"/>
    <lineage>
        <taxon>Bacteria</taxon>
        <taxon>Bacillati</taxon>
        <taxon>Bacillota</taxon>
        <taxon>Bacilli</taxon>
        <taxon>Bacillales</taxon>
        <taxon>Sporolactobacillaceae</taxon>
        <taxon>Scopulibacillus</taxon>
    </lineage>
</organism>
<dbReference type="InterPro" id="IPR036156">
    <property type="entry name" value="Beta-gal/glucu_dom_sf"/>
</dbReference>
<keyword evidence="5 8" id="KW-0378">Hydrolase</keyword>
<dbReference type="InterPro" id="IPR006102">
    <property type="entry name" value="Ig-like_GH2"/>
</dbReference>
<evidence type="ECO:0000313" key="10">
    <source>
        <dbReference type="EMBL" id="TCP29606.1"/>
    </source>
</evidence>
<evidence type="ECO:0000259" key="9">
    <source>
        <dbReference type="SMART" id="SM01038"/>
    </source>
</evidence>
<dbReference type="Pfam" id="PF02929">
    <property type="entry name" value="Bgal_small_N"/>
    <property type="match status" value="1"/>
</dbReference>
<dbReference type="EMBL" id="SLXK01000009">
    <property type="protein sequence ID" value="TCP29606.1"/>
    <property type="molecule type" value="Genomic_DNA"/>
</dbReference>
<comment type="catalytic activity">
    <reaction evidence="1 8">
        <text>Hydrolysis of terminal non-reducing beta-D-galactose residues in beta-D-galactosides.</text>
        <dbReference type="EC" id="3.2.1.23"/>
    </reaction>
</comment>
<dbReference type="PROSITE" id="PS00608">
    <property type="entry name" value="GLYCOSYL_HYDROL_F2_2"/>
    <property type="match status" value="1"/>
</dbReference>
<dbReference type="GO" id="GO:0009341">
    <property type="term" value="C:beta-galactosidase complex"/>
    <property type="evidence" value="ECO:0007669"/>
    <property type="project" value="InterPro"/>
</dbReference>
<dbReference type="GO" id="GO:0004565">
    <property type="term" value="F:beta-galactosidase activity"/>
    <property type="evidence" value="ECO:0007669"/>
    <property type="project" value="UniProtKB-EC"/>
</dbReference>
<dbReference type="InterPro" id="IPR050347">
    <property type="entry name" value="Bact_Beta-galactosidase"/>
</dbReference>
<dbReference type="NCBIfam" id="NF007666">
    <property type="entry name" value="PRK10340.1"/>
    <property type="match status" value="1"/>
</dbReference>
<proteinExistence type="inferred from homology"/>
<evidence type="ECO:0000256" key="2">
    <source>
        <dbReference type="ARBA" id="ARBA00007401"/>
    </source>
</evidence>